<dbReference type="Proteomes" id="UP000198282">
    <property type="component" value="Unassembled WGS sequence"/>
</dbReference>
<dbReference type="AlphaFoldDB" id="A0A239D7C0"/>
<keyword evidence="4" id="KW-0408">Iron</keyword>
<dbReference type="GO" id="GO:0005524">
    <property type="term" value="F:ATP binding"/>
    <property type="evidence" value="ECO:0007669"/>
    <property type="project" value="UniProtKB-UniRule"/>
</dbReference>
<dbReference type="InterPro" id="IPR034505">
    <property type="entry name" value="Coproporphyrinogen-III_oxidase"/>
</dbReference>
<evidence type="ECO:0000256" key="7">
    <source>
        <dbReference type="SAM" id="MobiDB-lite"/>
    </source>
</evidence>
<sequence>MSVLAVVGTPGDRRVTMFADACARYGVREPAVVPWTSVLRGEEIRLEPGTLVRIDSPGEDAEADGLLRGPGEPSRVGGGARWHAAFTAGTARVREAVDRTPGAVLLADVGEIAVMFDKRLCHARLSTAGVPVPPALPGPIGGYAELRRRMDEARWGRVFVKPAHGSSASGVIALHSRGGRVKAVTSADLVSGRLYNSLRVRSYENESDLAAIVDLLAVDGLHVERWFPKASLDGHVIDLRVVVVDGTPTHAVVRVGRSPMTNLHLGGSRGDLGEVRAELGPEGWARALDVCARAAACFPGSLAVGVDLMIGVDWRSLAVAEVNAFGDLLPRLEGLPGSGAEGVDTYGAQVRAILARHAPAEIGNARGEGAIVAGGPVGRGEEEGASPSVSVSPYQGYVYAYPHKTSYRPLDPRPSLREVWAREPHTNLFLYLHIPFCEMRCGFCNLFTRTGAPEELVAAYLDALEHQARAVRDALDDPGFVTAAIGGGTPTYLSAAELTRMFDLTERIMGADLRAVPLSVETSPATATTDRLAVLAERGTTRISIGVQSFIDAEARAAVRPQRREEVEAALGAIREVGFEALNIDLIYGIDGQTETSWRYSLDAALAWKPEEIYLYPLYVRPLTGLGRRAHDWDDHRLALYRQGRDHLLAAGYEQVSMRMFRLPGSVGVAEYRCQSDGMVGLGCGARSYTSRLHYSYEYAVGAGQVRAIIDDYVRLAPEEFDVANVGFRLGEDERRRRHLIQSLLQAEGLDLTSYRERFGVEVMAGFREELERLAERGWLEGDALAAEEAAGAGWLRLTPEGLAHSDAIGPALFSGRVRELMAGYEER</sequence>
<evidence type="ECO:0000256" key="5">
    <source>
        <dbReference type="ARBA" id="ARBA00023014"/>
    </source>
</evidence>
<evidence type="ECO:0000256" key="1">
    <source>
        <dbReference type="ARBA" id="ARBA00017228"/>
    </source>
</evidence>
<dbReference type="InterPro" id="IPR011761">
    <property type="entry name" value="ATP-grasp"/>
</dbReference>
<dbReference type="Gene3D" id="3.20.20.70">
    <property type="entry name" value="Aldolase class I"/>
    <property type="match status" value="1"/>
</dbReference>
<organism evidence="10 11">
    <name type="scientific">Streptosporangium subroseum</name>
    <dbReference type="NCBI Taxonomy" id="106412"/>
    <lineage>
        <taxon>Bacteria</taxon>
        <taxon>Bacillati</taxon>
        <taxon>Actinomycetota</taxon>
        <taxon>Actinomycetes</taxon>
        <taxon>Streptosporangiales</taxon>
        <taxon>Streptosporangiaceae</taxon>
        <taxon>Streptosporangium</taxon>
    </lineage>
</organism>
<dbReference type="SMART" id="SM00729">
    <property type="entry name" value="Elp3"/>
    <property type="match status" value="1"/>
</dbReference>
<dbReference type="PROSITE" id="PS51918">
    <property type="entry name" value="RADICAL_SAM"/>
    <property type="match status" value="1"/>
</dbReference>
<feature type="domain" description="Radical SAM core" evidence="9">
    <location>
        <begin position="422"/>
        <end position="659"/>
    </location>
</feature>
<dbReference type="CDD" id="cd01335">
    <property type="entry name" value="Radical_SAM"/>
    <property type="match status" value="1"/>
</dbReference>
<dbReference type="Gene3D" id="3.30.470.20">
    <property type="entry name" value="ATP-grasp fold, B domain"/>
    <property type="match status" value="1"/>
</dbReference>
<dbReference type="PANTHER" id="PTHR13932">
    <property type="entry name" value="COPROPORPHYRINIGEN III OXIDASE"/>
    <property type="match status" value="1"/>
</dbReference>
<accession>A0A239D7C0</accession>
<dbReference type="NCBIfam" id="NF006067">
    <property type="entry name" value="PRK08208.1"/>
    <property type="match status" value="1"/>
</dbReference>
<dbReference type="SFLD" id="SFLDG01065">
    <property type="entry name" value="anaerobic_coproporphyrinogen-I"/>
    <property type="match status" value="1"/>
</dbReference>
<protein>
    <recommendedName>
        <fullName evidence="1">Heme chaperone HemW</fullName>
    </recommendedName>
</protein>
<keyword evidence="3" id="KW-0479">Metal-binding</keyword>
<dbReference type="SFLD" id="SFLDS00029">
    <property type="entry name" value="Radical_SAM"/>
    <property type="match status" value="1"/>
</dbReference>
<dbReference type="GO" id="GO:0003824">
    <property type="term" value="F:catalytic activity"/>
    <property type="evidence" value="ECO:0007669"/>
    <property type="project" value="InterPro"/>
</dbReference>
<dbReference type="Pfam" id="PF04055">
    <property type="entry name" value="Radical_SAM"/>
    <property type="match status" value="1"/>
</dbReference>
<dbReference type="PANTHER" id="PTHR13932:SF5">
    <property type="entry name" value="RADICAL S-ADENOSYL METHIONINE DOMAIN-CONTAINING PROTEIN 1, MITOCHONDRIAL"/>
    <property type="match status" value="1"/>
</dbReference>
<keyword evidence="5" id="KW-0411">Iron-sulfur</keyword>
<dbReference type="GO" id="GO:0051539">
    <property type="term" value="F:4 iron, 4 sulfur cluster binding"/>
    <property type="evidence" value="ECO:0007669"/>
    <property type="project" value="TreeGrafter"/>
</dbReference>
<evidence type="ECO:0000259" key="8">
    <source>
        <dbReference type="PROSITE" id="PS50975"/>
    </source>
</evidence>
<gene>
    <name evidence="10" type="ORF">SAMN05216276_10073</name>
</gene>
<dbReference type="SUPFAM" id="SSF56059">
    <property type="entry name" value="Glutathione synthetase ATP-binding domain-like"/>
    <property type="match status" value="1"/>
</dbReference>
<dbReference type="InterPro" id="IPR047778">
    <property type="entry name" value="STM4014-like"/>
</dbReference>
<feature type="region of interest" description="Disordered" evidence="7">
    <location>
        <begin position="57"/>
        <end position="78"/>
    </location>
</feature>
<evidence type="ECO:0000256" key="2">
    <source>
        <dbReference type="ARBA" id="ARBA00022691"/>
    </source>
</evidence>
<dbReference type="InterPro" id="IPR058240">
    <property type="entry name" value="rSAM_sf"/>
</dbReference>
<dbReference type="GO" id="GO:0006779">
    <property type="term" value="P:porphyrin-containing compound biosynthetic process"/>
    <property type="evidence" value="ECO:0007669"/>
    <property type="project" value="TreeGrafter"/>
</dbReference>
<keyword evidence="2" id="KW-0949">S-adenosyl-L-methionine</keyword>
<evidence type="ECO:0000313" key="11">
    <source>
        <dbReference type="Proteomes" id="UP000198282"/>
    </source>
</evidence>
<dbReference type="InterPro" id="IPR007197">
    <property type="entry name" value="rSAM"/>
</dbReference>
<feature type="domain" description="ATP-grasp" evidence="8">
    <location>
        <begin position="122"/>
        <end position="354"/>
    </location>
</feature>
<dbReference type="GO" id="GO:0046872">
    <property type="term" value="F:metal ion binding"/>
    <property type="evidence" value="ECO:0007669"/>
    <property type="project" value="UniProtKB-KW"/>
</dbReference>
<dbReference type="GO" id="GO:0005737">
    <property type="term" value="C:cytoplasm"/>
    <property type="evidence" value="ECO:0007669"/>
    <property type="project" value="TreeGrafter"/>
</dbReference>
<dbReference type="InterPro" id="IPR013785">
    <property type="entry name" value="Aldolase_TIM"/>
</dbReference>
<dbReference type="NCBIfam" id="NF038074">
    <property type="entry name" value="fam_STM4014"/>
    <property type="match status" value="1"/>
</dbReference>
<keyword evidence="6" id="KW-0547">Nucleotide-binding</keyword>
<reference evidence="10 11" key="1">
    <citation type="submission" date="2017-06" db="EMBL/GenBank/DDBJ databases">
        <authorList>
            <person name="Kim H.J."/>
            <person name="Triplett B.A."/>
        </authorList>
    </citation>
    <scope>NUCLEOTIDE SEQUENCE [LARGE SCALE GENOMIC DNA]</scope>
    <source>
        <strain evidence="10 11">CGMCC 4.2132</strain>
    </source>
</reference>
<evidence type="ECO:0000256" key="4">
    <source>
        <dbReference type="ARBA" id="ARBA00023004"/>
    </source>
</evidence>
<evidence type="ECO:0000256" key="3">
    <source>
        <dbReference type="ARBA" id="ARBA00022723"/>
    </source>
</evidence>
<evidence type="ECO:0000256" key="6">
    <source>
        <dbReference type="PROSITE-ProRule" id="PRU00409"/>
    </source>
</evidence>
<evidence type="ECO:0000313" key="10">
    <source>
        <dbReference type="EMBL" id="SNS28406.1"/>
    </source>
</evidence>
<name>A0A239D7C0_9ACTN</name>
<dbReference type="InterPro" id="IPR006638">
    <property type="entry name" value="Elp3/MiaA/NifB-like_rSAM"/>
</dbReference>
<evidence type="ECO:0000259" key="9">
    <source>
        <dbReference type="PROSITE" id="PS51918"/>
    </source>
</evidence>
<dbReference type="SUPFAM" id="SSF102114">
    <property type="entry name" value="Radical SAM enzymes"/>
    <property type="match status" value="1"/>
</dbReference>
<dbReference type="PROSITE" id="PS50975">
    <property type="entry name" value="ATP_GRASP"/>
    <property type="match status" value="1"/>
</dbReference>
<keyword evidence="6" id="KW-0067">ATP-binding</keyword>
<keyword evidence="11" id="KW-1185">Reference proteome</keyword>
<dbReference type="EMBL" id="FZOD01000007">
    <property type="protein sequence ID" value="SNS28406.1"/>
    <property type="molecule type" value="Genomic_DNA"/>
</dbReference>
<proteinExistence type="predicted"/>